<reference evidence="1 2" key="1">
    <citation type="submission" date="2020-06" db="EMBL/GenBank/DDBJ databases">
        <title>Genome mining for natural products.</title>
        <authorList>
            <person name="Zhang B."/>
            <person name="Shi J."/>
            <person name="Ge H."/>
        </authorList>
    </citation>
    <scope>NUCLEOTIDE SEQUENCE [LARGE SCALE GENOMIC DNA]</scope>
    <source>
        <strain evidence="1 2">NA02069</strain>
    </source>
</reference>
<proteinExistence type="predicted"/>
<evidence type="ECO:0000313" key="2">
    <source>
        <dbReference type="Proteomes" id="UP000509418"/>
    </source>
</evidence>
<dbReference type="RefSeq" id="WP_176577437.1">
    <property type="nucleotide sequence ID" value="NZ_CP056041.1"/>
</dbReference>
<dbReference type="EMBL" id="CP056041">
    <property type="protein sequence ID" value="QKZ22068.1"/>
    <property type="molecule type" value="Genomic_DNA"/>
</dbReference>
<dbReference type="AlphaFoldDB" id="A0A7H8TGA4"/>
<keyword evidence="2" id="KW-1185">Reference proteome</keyword>
<sequence length="90" mass="10026">MTDENEPVIVTGPNDPPVIRVQIADPDDINDEPITVYLVAEFTDRPSIELSFDKYRAHYIGSLLIKAADMLDERIAEADDFFQIVSGGES</sequence>
<dbReference type="Proteomes" id="UP000509418">
    <property type="component" value="Chromosome"/>
</dbReference>
<gene>
    <name evidence="1" type="ORF">HUT05_34795</name>
</gene>
<name>A0A7H8TGA4_STRCX</name>
<organism evidence="1 2">
    <name type="scientific">Streptomyces chartreusis</name>
    <dbReference type="NCBI Taxonomy" id="1969"/>
    <lineage>
        <taxon>Bacteria</taxon>
        <taxon>Bacillati</taxon>
        <taxon>Actinomycetota</taxon>
        <taxon>Actinomycetes</taxon>
        <taxon>Kitasatosporales</taxon>
        <taxon>Streptomycetaceae</taxon>
        <taxon>Streptomyces</taxon>
    </lineage>
</organism>
<evidence type="ECO:0000313" key="1">
    <source>
        <dbReference type="EMBL" id="QKZ22068.1"/>
    </source>
</evidence>
<accession>A0A7H8TGA4</accession>
<protein>
    <submittedName>
        <fullName evidence="1">Uncharacterized protein</fullName>
    </submittedName>
</protein>